<organism evidence="1 2">
    <name type="scientific">Linnemannia hyalina</name>
    <dbReference type="NCBI Taxonomy" id="64524"/>
    <lineage>
        <taxon>Eukaryota</taxon>
        <taxon>Fungi</taxon>
        <taxon>Fungi incertae sedis</taxon>
        <taxon>Mucoromycota</taxon>
        <taxon>Mortierellomycotina</taxon>
        <taxon>Mortierellomycetes</taxon>
        <taxon>Mortierellales</taxon>
        <taxon>Mortierellaceae</taxon>
        <taxon>Linnemannia</taxon>
    </lineage>
</organism>
<dbReference type="AlphaFoldDB" id="A0A9P7XMA0"/>
<evidence type="ECO:0000313" key="2">
    <source>
        <dbReference type="Proteomes" id="UP000707451"/>
    </source>
</evidence>
<gene>
    <name evidence="1" type="ORF">KI688_004396</name>
</gene>
<accession>A0A9P7XMA0</accession>
<proteinExistence type="predicted"/>
<dbReference type="OrthoDB" id="5380555at2759"/>
<dbReference type="PANTHER" id="PTHR34825">
    <property type="entry name" value="CONSERVED PROTEIN, WITH A WEAK D-GALACTARATE DEHYDRATASE/ALTRONATE HYDROLASE DOMAIN"/>
    <property type="match status" value="1"/>
</dbReference>
<dbReference type="EMBL" id="JAHRHY010000016">
    <property type="protein sequence ID" value="KAG9063512.1"/>
    <property type="molecule type" value="Genomic_DNA"/>
</dbReference>
<comment type="caution">
    <text evidence="1">The sequence shown here is derived from an EMBL/GenBank/DDBJ whole genome shotgun (WGS) entry which is preliminary data.</text>
</comment>
<keyword evidence="2" id="KW-1185">Reference proteome</keyword>
<reference evidence="1" key="1">
    <citation type="submission" date="2021-06" db="EMBL/GenBank/DDBJ databases">
        <title>Genome Sequence of Mortierella hyaline Strain SCG-10, a Cold-Adapted, Nitrate-Reducing Fungus Isolated from Soil in Minnesota, USA.</title>
        <authorList>
            <person name="Aldossari N."/>
        </authorList>
    </citation>
    <scope>NUCLEOTIDE SEQUENCE</scope>
    <source>
        <strain evidence="1">SCG-10</strain>
    </source>
</reference>
<protein>
    <submittedName>
        <fullName evidence="1">Uncharacterized protein</fullName>
    </submittedName>
</protein>
<dbReference type="Proteomes" id="UP000707451">
    <property type="component" value="Unassembled WGS sequence"/>
</dbReference>
<dbReference type="PANTHER" id="PTHR34825:SF1">
    <property type="entry name" value="AAA-ATPASE-LIKE DOMAIN-CONTAINING PROTEIN"/>
    <property type="match status" value="1"/>
</dbReference>
<evidence type="ECO:0000313" key="1">
    <source>
        <dbReference type="EMBL" id="KAG9063512.1"/>
    </source>
</evidence>
<name>A0A9P7XMA0_9FUNG</name>
<sequence length="710" mass="79232">MARPSRLPQDANDLLLYKPPEGVSLNTEPGITVGAEDEISDTNSLRGMFAETNTVYQGCYMRGPPDVVQYDSRSGDFVWREDTFKNFPVHAVHDFKTLRGRPDLCFFDKTDFIMTLESFPEPALAIHEPVKKGHLNPGRYFVLQFDFSAVDRSPDRKEARHNLDLMLNASIKQFYRIYEPYLRMSADYLIENFIKNTAAASLTACVNVVHNILANNKSPEDPLSMIKGIYLMADEYDSYSNDYLVPIDSVQSKLPRRADADSMLKGFWASVTNGLGERKIAQCYITGVLPQSLVDNTSGFNVARYVSWEPELGGYCGLTEADITAALKKVCKSTAKAKKHFKIMRDHYNGFNFVPGGQGPLTYNTNTCLEYLQCLVEGEPMNYPRSVTYSEVSGASLRLLAASPVATQLLEDGLFSGSEQGKNVEERVIPFNKIGQPFTLASLAGDLARSKAAWLSIMVHLGGLTFCVGKNALRIPNLVAAERFGSTILHKHQATLEDVNGAFKLLIDDGNIDRILGLYARGMQEHDVGARDFKKKEEDHCNSMRFTLLANVHPSLRKVGVETTITKPSGTPGRIDMLVSVPSRKRLFVLEWKSIQIDFIKIGSGSPSKRANALADITDPSEVLDLKFKNDKFRAGQTINEWILIGPKGGKGYSPQQQLRDYVQSREIKKWEQDGYTITPVLVVVVGSRHVLLWNLEGDKLDAFPRLALE</sequence>